<dbReference type="OrthoDB" id="9810449at2"/>
<organism evidence="6 7">
    <name type="scientific">Jeotgalibaca ciconiae</name>
    <dbReference type="NCBI Taxonomy" id="2496265"/>
    <lineage>
        <taxon>Bacteria</taxon>
        <taxon>Bacillati</taxon>
        <taxon>Bacillota</taxon>
        <taxon>Bacilli</taxon>
        <taxon>Lactobacillales</taxon>
        <taxon>Carnobacteriaceae</taxon>
        <taxon>Jeotgalibaca</taxon>
    </lineage>
</organism>
<accession>A0A3S9HEJ0</accession>
<dbReference type="InterPro" id="IPR006354">
    <property type="entry name" value="HAD-SF_hydro_IIA_hyp1"/>
</dbReference>
<reference evidence="7" key="1">
    <citation type="submission" date="2018-12" db="EMBL/GenBank/DDBJ databases">
        <title>Complete genome sequencing of Jeotgalibaca sp. H21T32.</title>
        <authorList>
            <person name="Bae J.-W."/>
            <person name="Lee S.-Y."/>
        </authorList>
    </citation>
    <scope>NUCLEOTIDE SEQUENCE [LARGE SCALE GENOMIC DNA]</scope>
    <source>
        <strain evidence="7">H21T32</strain>
    </source>
</reference>
<comment type="similarity">
    <text evidence="2">Belongs to the HAD-like hydrolase superfamily. NagD family.</text>
</comment>
<dbReference type="NCBIfam" id="TIGR01457">
    <property type="entry name" value="HAD-SF-IIA-hyp2"/>
    <property type="match status" value="1"/>
</dbReference>
<dbReference type="KEGG" id="jeh:EJN90_13445"/>
<comment type="cofactor">
    <cofactor evidence="1">
        <name>Mg(2+)</name>
        <dbReference type="ChEBI" id="CHEBI:18420"/>
    </cofactor>
</comment>
<evidence type="ECO:0000256" key="4">
    <source>
        <dbReference type="ARBA" id="ARBA00022801"/>
    </source>
</evidence>
<evidence type="ECO:0000256" key="5">
    <source>
        <dbReference type="ARBA" id="ARBA00022842"/>
    </source>
</evidence>
<evidence type="ECO:0000256" key="2">
    <source>
        <dbReference type="ARBA" id="ARBA00006696"/>
    </source>
</evidence>
<evidence type="ECO:0000256" key="3">
    <source>
        <dbReference type="ARBA" id="ARBA00022723"/>
    </source>
</evidence>
<dbReference type="InterPro" id="IPR023214">
    <property type="entry name" value="HAD_sf"/>
</dbReference>
<evidence type="ECO:0000313" key="7">
    <source>
        <dbReference type="Proteomes" id="UP000273326"/>
    </source>
</evidence>
<dbReference type="PANTHER" id="PTHR19288">
    <property type="entry name" value="4-NITROPHENYLPHOSPHATASE-RELATED"/>
    <property type="match status" value="1"/>
</dbReference>
<evidence type="ECO:0000313" key="6">
    <source>
        <dbReference type="EMBL" id="AZP05553.1"/>
    </source>
</evidence>
<keyword evidence="5" id="KW-0460">Magnesium</keyword>
<dbReference type="InterPro" id="IPR036412">
    <property type="entry name" value="HAD-like_sf"/>
</dbReference>
<sequence>MYSGTLPIPTAKVFVEELVAKGIPHLFLTNNATRTPEEVANYLKEICQIDTSPDFVYTSGIAAVEYVSHHHPSARTFIVGEPALIRQAEENELILANKEIDVVIQSLDRTMTYEKLVIANNAIRNGAEFIATNPDTSIPTENGFIPGAGSLTAFLKTSTQKDPIIIGKPYSHIMDGALEKLRLSKDEVAMVGDNYNTDILAGINYGIDTILTLTGFTRREDLEYIETKPTHIVNNLTEWIV</sequence>
<dbReference type="AlphaFoldDB" id="A0A3S9HEJ0"/>
<proteinExistence type="inferred from homology"/>
<gene>
    <name evidence="6" type="ORF">EJN90_13445</name>
</gene>
<dbReference type="GO" id="GO:0016791">
    <property type="term" value="F:phosphatase activity"/>
    <property type="evidence" value="ECO:0007669"/>
    <property type="project" value="TreeGrafter"/>
</dbReference>
<keyword evidence="7" id="KW-1185">Reference proteome</keyword>
<dbReference type="Pfam" id="PF13344">
    <property type="entry name" value="Hydrolase_6"/>
    <property type="match status" value="1"/>
</dbReference>
<dbReference type="PANTHER" id="PTHR19288:SF46">
    <property type="entry name" value="HALOACID DEHALOGENASE-LIKE HYDROLASE DOMAIN-CONTAINING PROTEIN 2"/>
    <property type="match status" value="1"/>
</dbReference>
<protein>
    <submittedName>
        <fullName evidence="6">TIGR01457 family HAD-type hydrolase</fullName>
    </submittedName>
</protein>
<dbReference type="FunFam" id="3.40.50.1000:FF:000053">
    <property type="entry name" value="TIGR01457 family HAD hydrolase"/>
    <property type="match status" value="1"/>
</dbReference>
<name>A0A3S9HEJ0_9LACT</name>
<keyword evidence="4 6" id="KW-0378">Hydrolase</keyword>
<dbReference type="Gene3D" id="3.40.50.1000">
    <property type="entry name" value="HAD superfamily/HAD-like"/>
    <property type="match status" value="2"/>
</dbReference>
<dbReference type="InterPro" id="IPR006357">
    <property type="entry name" value="HAD-SF_hydro_IIA"/>
</dbReference>
<dbReference type="GO" id="GO:0005737">
    <property type="term" value="C:cytoplasm"/>
    <property type="evidence" value="ECO:0007669"/>
    <property type="project" value="TreeGrafter"/>
</dbReference>
<dbReference type="NCBIfam" id="TIGR01460">
    <property type="entry name" value="HAD-SF-IIA"/>
    <property type="match status" value="1"/>
</dbReference>
<keyword evidence="3" id="KW-0479">Metal-binding</keyword>
<dbReference type="GO" id="GO:0046872">
    <property type="term" value="F:metal ion binding"/>
    <property type="evidence" value="ECO:0007669"/>
    <property type="project" value="UniProtKB-KW"/>
</dbReference>
<dbReference type="Proteomes" id="UP000273326">
    <property type="component" value="Chromosome"/>
</dbReference>
<dbReference type="Pfam" id="PF13242">
    <property type="entry name" value="Hydrolase_like"/>
    <property type="match status" value="1"/>
</dbReference>
<dbReference type="SUPFAM" id="SSF56784">
    <property type="entry name" value="HAD-like"/>
    <property type="match status" value="1"/>
</dbReference>
<evidence type="ECO:0000256" key="1">
    <source>
        <dbReference type="ARBA" id="ARBA00001946"/>
    </source>
</evidence>
<dbReference type="EMBL" id="CP034465">
    <property type="protein sequence ID" value="AZP05553.1"/>
    <property type="molecule type" value="Genomic_DNA"/>
</dbReference>